<dbReference type="RefSeq" id="WP_080822591.1">
    <property type="nucleotide sequence ID" value="NZ_LT009718.1"/>
</dbReference>
<dbReference type="Pfam" id="PF05135">
    <property type="entry name" value="Phage_connect_1"/>
    <property type="match status" value="1"/>
</dbReference>
<organism evidence="1 2">
    <name type="scientific">Agrobacterium genomosp. 2 str. CFBP 5494</name>
    <dbReference type="NCBI Taxonomy" id="1183436"/>
    <lineage>
        <taxon>Bacteria</taxon>
        <taxon>Pseudomonadati</taxon>
        <taxon>Pseudomonadota</taxon>
        <taxon>Alphaproteobacteria</taxon>
        <taxon>Hyphomicrobiales</taxon>
        <taxon>Rhizobiaceae</taxon>
        <taxon>Rhizobium/Agrobacterium group</taxon>
        <taxon>Agrobacterium</taxon>
        <taxon>Agrobacterium tumefaciens complex</taxon>
    </lineage>
</organism>
<gene>
    <name evidence="1" type="ORF">AGR2A_Cc100232</name>
</gene>
<accession>A0A9W5AXQ6</accession>
<dbReference type="InterPro" id="IPR006450">
    <property type="entry name" value="Phage_HK97_gp6-like"/>
</dbReference>
<evidence type="ECO:0008006" key="3">
    <source>
        <dbReference type="Google" id="ProtNLM"/>
    </source>
</evidence>
<dbReference type="CDD" id="cd08054">
    <property type="entry name" value="gp6"/>
    <property type="match status" value="1"/>
</dbReference>
<evidence type="ECO:0000313" key="1">
    <source>
        <dbReference type="EMBL" id="CUW85699.1"/>
    </source>
</evidence>
<dbReference type="Proteomes" id="UP000191933">
    <property type="component" value="Unassembled WGS sequence"/>
</dbReference>
<sequence>MFNARAYTLLTPPALEPVALADVKTYLRIDGNEDDGLMSMLIKSARRMGEEYTKRSFITQKWRLTMDSFTAECSVPGLPPYLSAGMRAIALSRGPIQEISSIATTNSGNVAAPVPAATYTLADNEILLNEGQSWPTSLRDRAAVAIEFVAGWESAEEVPEPIRQGILQHVAASYSNKVCAEIPEGAKALYDPFRAAGAFGAY</sequence>
<evidence type="ECO:0000313" key="2">
    <source>
        <dbReference type="Proteomes" id="UP000191933"/>
    </source>
</evidence>
<reference evidence="1 2" key="1">
    <citation type="submission" date="2016-01" db="EMBL/GenBank/DDBJ databases">
        <authorList>
            <person name="Regsiter A."/>
            <person name="william w."/>
        </authorList>
    </citation>
    <scope>NUCLEOTIDE SEQUENCE [LARGE SCALE GENOMIC DNA]</scope>
    <source>
        <strain evidence="1 2">CFBP 5494</strain>
    </source>
</reference>
<dbReference type="Gene3D" id="1.10.3230.30">
    <property type="entry name" value="Phage gp6-like head-tail connector protein"/>
    <property type="match status" value="1"/>
</dbReference>
<dbReference type="NCBIfam" id="TIGR02215">
    <property type="entry name" value="phage_chp_gp8"/>
    <property type="match status" value="1"/>
</dbReference>
<dbReference type="InterPro" id="IPR021146">
    <property type="entry name" value="Phage_gp6-like_head-tail"/>
</dbReference>
<dbReference type="EMBL" id="FBVY01000002">
    <property type="protein sequence ID" value="CUW85699.1"/>
    <property type="molecule type" value="Genomic_DNA"/>
</dbReference>
<protein>
    <recommendedName>
        <fullName evidence="3">Phage gp6-like head-tail connector protein</fullName>
    </recommendedName>
</protein>
<keyword evidence="2" id="KW-1185">Reference proteome</keyword>
<comment type="caution">
    <text evidence="1">The sequence shown here is derived from an EMBL/GenBank/DDBJ whole genome shotgun (WGS) entry which is preliminary data.</text>
</comment>
<dbReference type="AlphaFoldDB" id="A0A9W5AXQ6"/>
<name>A0A9W5AXQ6_9HYPH</name>
<dbReference type="InterPro" id="IPR011738">
    <property type="entry name" value="Phage_CHP"/>
</dbReference>
<dbReference type="NCBIfam" id="TIGR01560">
    <property type="entry name" value="put_DNA_pack"/>
    <property type="match status" value="1"/>
</dbReference>
<proteinExistence type="predicted"/>